<dbReference type="PANTHER" id="PTHR31672">
    <property type="entry name" value="BNACNNG10540D PROTEIN"/>
    <property type="match status" value="1"/>
</dbReference>
<evidence type="ECO:0000313" key="2">
    <source>
        <dbReference type="EMBL" id="MED6144557.1"/>
    </source>
</evidence>
<dbReference type="InterPro" id="IPR011043">
    <property type="entry name" value="Gal_Oxase/kelch_b-propeller"/>
</dbReference>
<organism evidence="2 3">
    <name type="scientific">Stylosanthes scabra</name>
    <dbReference type="NCBI Taxonomy" id="79078"/>
    <lineage>
        <taxon>Eukaryota</taxon>
        <taxon>Viridiplantae</taxon>
        <taxon>Streptophyta</taxon>
        <taxon>Embryophyta</taxon>
        <taxon>Tracheophyta</taxon>
        <taxon>Spermatophyta</taxon>
        <taxon>Magnoliopsida</taxon>
        <taxon>eudicotyledons</taxon>
        <taxon>Gunneridae</taxon>
        <taxon>Pentapetalae</taxon>
        <taxon>rosids</taxon>
        <taxon>fabids</taxon>
        <taxon>Fabales</taxon>
        <taxon>Fabaceae</taxon>
        <taxon>Papilionoideae</taxon>
        <taxon>50 kb inversion clade</taxon>
        <taxon>dalbergioids sensu lato</taxon>
        <taxon>Dalbergieae</taxon>
        <taxon>Pterocarpus clade</taxon>
        <taxon>Stylosanthes</taxon>
    </lineage>
</organism>
<dbReference type="Pfam" id="PF07734">
    <property type="entry name" value="FBA_1"/>
    <property type="match status" value="1"/>
</dbReference>
<dbReference type="EMBL" id="JASCZI010090668">
    <property type="protein sequence ID" value="MED6144557.1"/>
    <property type="molecule type" value="Genomic_DNA"/>
</dbReference>
<dbReference type="NCBIfam" id="TIGR01640">
    <property type="entry name" value="F_box_assoc_1"/>
    <property type="match status" value="1"/>
</dbReference>
<gene>
    <name evidence="2" type="ORF">PIB30_016602</name>
</gene>
<name>A0ABU6T778_9FABA</name>
<dbReference type="InterPro" id="IPR006527">
    <property type="entry name" value="F-box-assoc_dom_typ1"/>
</dbReference>
<feature type="domain" description="F-box associated beta-propeller type 1" evidence="1">
    <location>
        <begin position="123"/>
        <end position="303"/>
    </location>
</feature>
<keyword evidence="3" id="KW-1185">Reference proteome</keyword>
<dbReference type="PANTHER" id="PTHR31672:SF13">
    <property type="entry name" value="F-BOX PROTEIN CPR30-LIKE"/>
    <property type="match status" value="1"/>
</dbReference>
<protein>
    <recommendedName>
        <fullName evidence="1">F-box associated beta-propeller type 1 domain-containing protein</fullName>
    </recommendedName>
</protein>
<evidence type="ECO:0000313" key="3">
    <source>
        <dbReference type="Proteomes" id="UP001341840"/>
    </source>
</evidence>
<sequence>MSNTPLREVSIPNPPDDVFLDIARSCDPITIAQIRETNPFWSQKLKSYEFVKEMSDIWKKKSTSLFLHYAVNEAFPMKLDWIMRLDSKTGQSSNFYLPFLLSHEGWVQIIRVKNGVFCLRYCLVGRKAFLRVWNPATREIRKLSSPAMHAVGFCSCVYAFCYYAKSIHYGVAHFFKEHESSLAYKLALYTSLTGAWETSIMCPTFVRNLDPTYVSLNGTIYMLTIPTDEEELPTVVSFSLETRSFKQFQVPAEVVGHCHGLYLLDDRLCLAGNEHFEDAYTTTMWEISNINEQPTWSHLFYYHGNGNPYIPAAFDNGGLIQVMESHDPIGDEENNRYSLFHVTRYQPQDEISSTLQYIEYDNIMGLKSANVYHETIFPV</sequence>
<dbReference type="Proteomes" id="UP001341840">
    <property type="component" value="Unassembled WGS sequence"/>
</dbReference>
<dbReference type="SUPFAM" id="SSF50965">
    <property type="entry name" value="Galactose oxidase, central domain"/>
    <property type="match status" value="1"/>
</dbReference>
<reference evidence="2 3" key="1">
    <citation type="journal article" date="2023" name="Plants (Basel)">
        <title>Bridging the Gap: Combining Genomics and Transcriptomics Approaches to Understand Stylosanthes scabra, an Orphan Legume from the Brazilian Caatinga.</title>
        <authorList>
            <person name="Ferreira-Neto J.R.C."/>
            <person name="da Silva M.D."/>
            <person name="Binneck E."/>
            <person name="de Melo N.F."/>
            <person name="da Silva R.H."/>
            <person name="de Melo A.L.T.M."/>
            <person name="Pandolfi V."/>
            <person name="Bustamante F.O."/>
            <person name="Brasileiro-Vidal A.C."/>
            <person name="Benko-Iseppon A.M."/>
        </authorList>
    </citation>
    <scope>NUCLEOTIDE SEQUENCE [LARGE SCALE GENOMIC DNA]</scope>
    <source>
        <tissue evidence="2">Leaves</tissue>
    </source>
</reference>
<accession>A0ABU6T778</accession>
<dbReference type="InterPro" id="IPR017451">
    <property type="entry name" value="F-box-assoc_interact_dom"/>
</dbReference>
<dbReference type="InterPro" id="IPR050796">
    <property type="entry name" value="SCF_F-box_component"/>
</dbReference>
<evidence type="ECO:0000259" key="1">
    <source>
        <dbReference type="Pfam" id="PF07734"/>
    </source>
</evidence>
<comment type="caution">
    <text evidence="2">The sequence shown here is derived from an EMBL/GenBank/DDBJ whole genome shotgun (WGS) entry which is preliminary data.</text>
</comment>
<proteinExistence type="predicted"/>